<name>A0A0F9VIR4_9ZZZZ</name>
<proteinExistence type="predicted"/>
<dbReference type="AlphaFoldDB" id="A0A0F9VIR4"/>
<protein>
    <submittedName>
        <fullName evidence="1">Uncharacterized protein</fullName>
    </submittedName>
</protein>
<comment type="caution">
    <text evidence="1">The sequence shown here is derived from an EMBL/GenBank/DDBJ whole genome shotgun (WGS) entry which is preliminary data.</text>
</comment>
<accession>A0A0F9VIR4</accession>
<gene>
    <name evidence="1" type="ORF">LCGC14_0400990</name>
</gene>
<evidence type="ECO:0000313" key="1">
    <source>
        <dbReference type="EMBL" id="KKN73396.1"/>
    </source>
</evidence>
<reference evidence="1" key="1">
    <citation type="journal article" date="2015" name="Nature">
        <title>Complex archaea that bridge the gap between prokaryotes and eukaryotes.</title>
        <authorList>
            <person name="Spang A."/>
            <person name="Saw J.H."/>
            <person name="Jorgensen S.L."/>
            <person name="Zaremba-Niedzwiedzka K."/>
            <person name="Martijn J."/>
            <person name="Lind A.E."/>
            <person name="van Eijk R."/>
            <person name="Schleper C."/>
            <person name="Guy L."/>
            <person name="Ettema T.J."/>
        </authorList>
    </citation>
    <scope>NUCLEOTIDE SEQUENCE</scope>
</reference>
<dbReference type="EMBL" id="LAZR01000344">
    <property type="protein sequence ID" value="KKN73396.1"/>
    <property type="molecule type" value="Genomic_DNA"/>
</dbReference>
<sequence>MSILDNSYGSPDDVAALVPRYTASGVFDGTTRPTLEQLERYIDRISGITNVYLAEKGFTVPVTQTDAKLALDELVNQAVVELCHVTNSAGRFFTDRRLKRQSPLRVIREEIAAWIELHDTGLENLGVTRGTSLAGQIAYRDSDESGDATAPIFQREAFGNDFTDWDT</sequence>
<organism evidence="1">
    <name type="scientific">marine sediment metagenome</name>
    <dbReference type="NCBI Taxonomy" id="412755"/>
    <lineage>
        <taxon>unclassified sequences</taxon>
        <taxon>metagenomes</taxon>
        <taxon>ecological metagenomes</taxon>
    </lineage>
</organism>